<keyword evidence="1" id="KW-1133">Transmembrane helix</keyword>
<dbReference type="EMBL" id="MHMW01000026">
    <property type="protein sequence ID" value="OGZ33764.1"/>
    <property type="molecule type" value="Genomic_DNA"/>
</dbReference>
<keyword evidence="1" id="KW-0472">Membrane</keyword>
<evidence type="ECO:0000256" key="1">
    <source>
        <dbReference type="SAM" id="Phobius"/>
    </source>
</evidence>
<feature type="transmembrane region" description="Helical" evidence="1">
    <location>
        <begin position="103"/>
        <end position="123"/>
    </location>
</feature>
<gene>
    <name evidence="2" type="ORF">A2Y98_03290</name>
</gene>
<sequence length="127" mass="14594">MYMTLKIYISGIVFTTALAFTAFFIIIGFFSPENADLLIMLLLFLSLFIGLMGFFSLSGFFIRKRKTPVYHSFKFLGISFRQGTLFSLLLTGTLFLRAYAGNYWWWGGLVLLLLISGAEMHFLRNQE</sequence>
<comment type="caution">
    <text evidence="2">The sequence shown here is derived from an EMBL/GenBank/DDBJ whole genome shotgun (WGS) entry which is preliminary data.</text>
</comment>
<keyword evidence="1" id="KW-0812">Transmembrane</keyword>
<reference evidence="2 3" key="1">
    <citation type="journal article" date="2016" name="Nat. Commun.">
        <title>Thousands of microbial genomes shed light on interconnected biogeochemical processes in an aquifer system.</title>
        <authorList>
            <person name="Anantharaman K."/>
            <person name="Brown C.T."/>
            <person name="Hug L.A."/>
            <person name="Sharon I."/>
            <person name="Castelle C.J."/>
            <person name="Probst A.J."/>
            <person name="Thomas B.C."/>
            <person name="Singh A."/>
            <person name="Wilkins M.J."/>
            <person name="Karaoz U."/>
            <person name="Brodie E.L."/>
            <person name="Williams K.H."/>
            <person name="Hubbard S.S."/>
            <person name="Banfield J.F."/>
        </authorList>
    </citation>
    <scope>NUCLEOTIDE SEQUENCE [LARGE SCALE GENOMIC DNA]</scope>
</reference>
<evidence type="ECO:0008006" key="4">
    <source>
        <dbReference type="Google" id="ProtNLM"/>
    </source>
</evidence>
<proteinExistence type="predicted"/>
<evidence type="ECO:0000313" key="3">
    <source>
        <dbReference type="Proteomes" id="UP000179099"/>
    </source>
</evidence>
<organism evidence="2 3">
    <name type="scientific">Candidatus Portnoybacteria bacterium RBG_19FT_COMBO_36_7</name>
    <dbReference type="NCBI Taxonomy" id="1801992"/>
    <lineage>
        <taxon>Bacteria</taxon>
        <taxon>Candidatus Portnoyibacteriota</taxon>
    </lineage>
</organism>
<feature type="transmembrane region" description="Helical" evidence="1">
    <location>
        <begin position="75"/>
        <end position="97"/>
    </location>
</feature>
<protein>
    <recommendedName>
        <fullName evidence="4">Major facilitator superfamily (MFS) profile domain-containing protein</fullName>
    </recommendedName>
</protein>
<evidence type="ECO:0000313" key="2">
    <source>
        <dbReference type="EMBL" id="OGZ33764.1"/>
    </source>
</evidence>
<dbReference type="Proteomes" id="UP000179099">
    <property type="component" value="Unassembled WGS sequence"/>
</dbReference>
<dbReference type="AlphaFoldDB" id="A0A1G2F6R2"/>
<name>A0A1G2F6R2_9BACT</name>
<feature type="transmembrane region" description="Helical" evidence="1">
    <location>
        <begin position="7"/>
        <end position="31"/>
    </location>
</feature>
<feature type="transmembrane region" description="Helical" evidence="1">
    <location>
        <begin position="37"/>
        <end position="63"/>
    </location>
</feature>
<accession>A0A1G2F6R2</accession>